<feature type="transmembrane region" description="Helical" evidence="4">
    <location>
        <begin position="99"/>
        <end position="119"/>
    </location>
</feature>
<dbReference type="InterPro" id="IPR011701">
    <property type="entry name" value="MFS"/>
</dbReference>
<feature type="domain" description="Major facilitator superfamily (MFS) profile" evidence="5">
    <location>
        <begin position="1"/>
        <end position="198"/>
    </location>
</feature>
<feature type="transmembrane region" description="Helical" evidence="4">
    <location>
        <begin position="165"/>
        <end position="183"/>
    </location>
</feature>
<keyword evidence="2 4" id="KW-1133">Transmembrane helix</keyword>
<proteinExistence type="predicted"/>
<dbReference type="PROSITE" id="PS50850">
    <property type="entry name" value="MFS"/>
    <property type="match status" value="1"/>
</dbReference>
<accession>A0A1G2BWN6</accession>
<dbReference type="SUPFAM" id="SSF103473">
    <property type="entry name" value="MFS general substrate transporter"/>
    <property type="match status" value="1"/>
</dbReference>
<name>A0A1G2BWN6_9BACT</name>
<evidence type="ECO:0000313" key="6">
    <source>
        <dbReference type="EMBL" id="OGY93595.1"/>
    </source>
</evidence>
<keyword evidence="3 4" id="KW-0472">Membrane</keyword>
<dbReference type="InterPro" id="IPR020846">
    <property type="entry name" value="MFS_dom"/>
</dbReference>
<feature type="transmembrane region" description="Helical" evidence="4">
    <location>
        <begin position="45"/>
        <end position="63"/>
    </location>
</feature>
<evidence type="ECO:0000256" key="3">
    <source>
        <dbReference type="ARBA" id="ARBA00023136"/>
    </source>
</evidence>
<evidence type="ECO:0000313" key="7">
    <source>
        <dbReference type="Proteomes" id="UP000177626"/>
    </source>
</evidence>
<dbReference type="AlphaFoldDB" id="A0A1G2BWN6"/>
<dbReference type="InterPro" id="IPR036259">
    <property type="entry name" value="MFS_trans_sf"/>
</dbReference>
<protein>
    <recommendedName>
        <fullName evidence="5">Major facilitator superfamily (MFS) profile domain-containing protein</fullName>
    </recommendedName>
</protein>
<keyword evidence="1 4" id="KW-0812">Transmembrane</keyword>
<dbReference type="Pfam" id="PF07690">
    <property type="entry name" value="MFS_1"/>
    <property type="match status" value="1"/>
</dbReference>
<sequence length="198" mass="21949">MFIKSHNLHKLLITSYGVSTFSEGFLMPIYAIFVQGIGGDILEASAAISIFLLVSGLTTIFIHRSAWSEKHRVKLLVYGWLLWAIGIGGYFFIVDTYTLFAVQVIVALGNAIADPAFSAELDDNINKNKKSYSWGVFQGIQDIANSIAAIAGGLIASLFGFRVLIAFMFATATLSFLIILYYVKIKNRNWLDKLIHNN</sequence>
<dbReference type="EMBL" id="MHKQ01000019">
    <property type="protein sequence ID" value="OGY93595.1"/>
    <property type="molecule type" value="Genomic_DNA"/>
</dbReference>
<gene>
    <name evidence="6" type="ORF">A2406_04505</name>
</gene>
<dbReference type="Gene3D" id="1.20.1250.20">
    <property type="entry name" value="MFS general substrate transporter like domains"/>
    <property type="match status" value="1"/>
</dbReference>
<evidence type="ECO:0000256" key="2">
    <source>
        <dbReference type="ARBA" id="ARBA00022989"/>
    </source>
</evidence>
<dbReference type="GO" id="GO:0022857">
    <property type="term" value="F:transmembrane transporter activity"/>
    <property type="evidence" value="ECO:0007669"/>
    <property type="project" value="InterPro"/>
</dbReference>
<feature type="transmembrane region" description="Helical" evidence="4">
    <location>
        <begin position="75"/>
        <end position="93"/>
    </location>
</feature>
<comment type="caution">
    <text evidence="6">The sequence shown here is derived from an EMBL/GenBank/DDBJ whole genome shotgun (WGS) entry which is preliminary data.</text>
</comment>
<feature type="transmembrane region" description="Helical" evidence="4">
    <location>
        <begin position="140"/>
        <end position="159"/>
    </location>
</feature>
<evidence type="ECO:0000259" key="5">
    <source>
        <dbReference type="PROSITE" id="PS50850"/>
    </source>
</evidence>
<dbReference type="Proteomes" id="UP000177626">
    <property type="component" value="Unassembled WGS sequence"/>
</dbReference>
<reference evidence="6 7" key="1">
    <citation type="journal article" date="2016" name="Nat. Commun.">
        <title>Thousands of microbial genomes shed light on interconnected biogeochemical processes in an aquifer system.</title>
        <authorList>
            <person name="Anantharaman K."/>
            <person name="Brown C.T."/>
            <person name="Hug L.A."/>
            <person name="Sharon I."/>
            <person name="Castelle C.J."/>
            <person name="Probst A.J."/>
            <person name="Thomas B.C."/>
            <person name="Singh A."/>
            <person name="Wilkins M.J."/>
            <person name="Karaoz U."/>
            <person name="Brodie E.L."/>
            <person name="Williams K.H."/>
            <person name="Hubbard S.S."/>
            <person name="Banfield J.F."/>
        </authorList>
    </citation>
    <scope>NUCLEOTIDE SEQUENCE [LARGE SCALE GENOMIC DNA]</scope>
</reference>
<evidence type="ECO:0000256" key="1">
    <source>
        <dbReference type="ARBA" id="ARBA00022692"/>
    </source>
</evidence>
<evidence type="ECO:0000256" key="4">
    <source>
        <dbReference type="SAM" id="Phobius"/>
    </source>
</evidence>
<feature type="transmembrane region" description="Helical" evidence="4">
    <location>
        <begin position="12"/>
        <end position="33"/>
    </location>
</feature>
<organism evidence="6 7">
    <name type="scientific">Candidatus Komeilibacteria bacterium RIFOXYC1_FULL_37_11</name>
    <dbReference type="NCBI Taxonomy" id="1798555"/>
    <lineage>
        <taxon>Bacteria</taxon>
        <taxon>Candidatus Komeiliibacteriota</taxon>
    </lineage>
</organism>